<proteinExistence type="predicted"/>
<dbReference type="AlphaFoldDB" id="A0A5J5E7I0"/>
<reference evidence="1 2" key="1">
    <citation type="journal article" date="2019" name="Syst. Appl. Microbiol.">
        <title>Characterization of Bifidobacterium species in feaces of the Egyptian fruit bat: Description of B. vespertilionis sp. nov. and B. rousetti sp. nov.</title>
        <authorList>
            <person name="Modesto M."/>
            <person name="Satti M."/>
            <person name="Watanabe K."/>
            <person name="Puglisi E."/>
            <person name="Morelli L."/>
            <person name="Huang C.-H."/>
            <person name="Liou J.-S."/>
            <person name="Miyashita M."/>
            <person name="Tamura T."/>
            <person name="Saito S."/>
            <person name="Mori K."/>
            <person name="Huang L."/>
            <person name="Sciavilla P."/>
            <person name="Sandri C."/>
            <person name="Spiezio C."/>
            <person name="Vitali F."/>
            <person name="Cavalieri D."/>
            <person name="Perpetuini G."/>
            <person name="Tofalo R."/>
            <person name="Bonetti A."/>
            <person name="Arita M."/>
            <person name="Mattarelli P."/>
        </authorList>
    </citation>
    <scope>NUCLEOTIDE SEQUENCE [LARGE SCALE GENOMIC DNA]</scope>
    <source>
        <strain evidence="1 2">RST19</strain>
    </source>
</reference>
<sequence>MKFIPMARFPDPITEPFFSLLSHPAAPSAGFLRFAGFFSSSWTALWVLGVSARPSGRRSTE</sequence>
<organism evidence="1 2">
    <name type="scientific">Bifidobacterium reuteri</name>
    <dbReference type="NCBI Taxonomy" id="983706"/>
    <lineage>
        <taxon>Bacteria</taxon>
        <taxon>Bacillati</taxon>
        <taxon>Actinomycetota</taxon>
        <taxon>Actinomycetes</taxon>
        <taxon>Bifidobacteriales</taxon>
        <taxon>Bifidobacteriaceae</taxon>
        <taxon>Bifidobacterium</taxon>
    </lineage>
</organism>
<evidence type="ECO:0000313" key="2">
    <source>
        <dbReference type="Proteomes" id="UP000326251"/>
    </source>
</evidence>
<dbReference type="EMBL" id="RZUG01000012">
    <property type="protein sequence ID" value="KAA8825049.1"/>
    <property type="molecule type" value="Genomic_DNA"/>
</dbReference>
<comment type="caution">
    <text evidence="1">The sequence shown here is derived from an EMBL/GenBank/DDBJ whole genome shotgun (WGS) entry which is preliminary data.</text>
</comment>
<dbReference type="Proteomes" id="UP000326251">
    <property type="component" value="Unassembled WGS sequence"/>
</dbReference>
<gene>
    <name evidence="1" type="ORF">EMO92_07255</name>
</gene>
<protein>
    <submittedName>
        <fullName evidence="1">Uncharacterized protein</fullName>
    </submittedName>
</protein>
<name>A0A5J5E7I0_9BIFI</name>
<evidence type="ECO:0000313" key="1">
    <source>
        <dbReference type="EMBL" id="KAA8825049.1"/>
    </source>
</evidence>
<accession>A0A5J5E7I0</accession>